<dbReference type="EMBL" id="RYZH01000029">
    <property type="protein sequence ID" value="RUL86851.1"/>
    <property type="molecule type" value="Genomic_DNA"/>
</dbReference>
<keyword evidence="2" id="KW-0012">Acyltransferase</keyword>
<comment type="caution">
    <text evidence="3">The sequence shown here is derived from an EMBL/GenBank/DDBJ whole genome shotgun (WGS) entry which is preliminary data.</text>
</comment>
<dbReference type="NCBIfam" id="TIGR03991">
    <property type="entry name" value="alt_bact_glmU"/>
    <property type="match status" value="1"/>
</dbReference>
<evidence type="ECO:0000256" key="1">
    <source>
        <dbReference type="ARBA" id="ARBA00022679"/>
    </source>
</evidence>
<dbReference type="PANTHER" id="PTHR43584:SF9">
    <property type="entry name" value="TRANSFERASE HEXAPEPTIDE REPEAT CONTAINING PROTEIN"/>
    <property type="match status" value="1"/>
</dbReference>
<reference evidence="3 4" key="2">
    <citation type="submission" date="2019-01" db="EMBL/GenBank/DDBJ databases">
        <title>Tautonia sociabilis, a novel thermotolerant planctomycete of Isosphaeraceae family, isolated from a 4000 m deep subterranean habitat.</title>
        <authorList>
            <person name="Kovaleva O.L."/>
            <person name="Elcheninov A.G."/>
            <person name="Van Heerden E."/>
            <person name="Toshchakov S.V."/>
            <person name="Novikov A."/>
            <person name="Bonch-Osmolovskaya E.A."/>
            <person name="Kublanov I.V."/>
        </authorList>
    </citation>
    <scope>NUCLEOTIDE SEQUENCE [LARGE SCALE GENOMIC DNA]</scope>
    <source>
        <strain evidence="3 4">GM2012</strain>
    </source>
</reference>
<keyword evidence="4" id="KW-1185">Reference proteome</keyword>
<evidence type="ECO:0008006" key="5">
    <source>
        <dbReference type="Google" id="ProtNLM"/>
    </source>
</evidence>
<protein>
    <recommendedName>
        <fullName evidence="5">Glucose-1-phosphate thymidylyltransferase</fullName>
    </recommendedName>
</protein>
<dbReference type="Pfam" id="PF13562">
    <property type="entry name" value="NTP_transf_4"/>
    <property type="match status" value="1"/>
</dbReference>
<evidence type="ECO:0000313" key="3">
    <source>
        <dbReference type="EMBL" id="RUL86851.1"/>
    </source>
</evidence>
<dbReference type="SUPFAM" id="SSF51161">
    <property type="entry name" value="Trimeric LpxA-like enzymes"/>
    <property type="match status" value="1"/>
</dbReference>
<organism evidence="3 4">
    <name type="scientific">Tautonia sociabilis</name>
    <dbReference type="NCBI Taxonomy" id="2080755"/>
    <lineage>
        <taxon>Bacteria</taxon>
        <taxon>Pseudomonadati</taxon>
        <taxon>Planctomycetota</taxon>
        <taxon>Planctomycetia</taxon>
        <taxon>Isosphaerales</taxon>
        <taxon>Isosphaeraceae</taxon>
        <taxon>Tautonia</taxon>
    </lineage>
</organism>
<dbReference type="RefSeq" id="WP_126726334.1">
    <property type="nucleotide sequence ID" value="NZ_RYZH01000029.1"/>
</dbReference>
<dbReference type="PANTHER" id="PTHR43584">
    <property type="entry name" value="NUCLEOTIDYL TRANSFERASE"/>
    <property type="match status" value="1"/>
</dbReference>
<dbReference type="AlphaFoldDB" id="A0A432MI28"/>
<dbReference type="OrthoDB" id="234332at2"/>
<dbReference type="InterPro" id="IPR050065">
    <property type="entry name" value="GlmU-like"/>
</dbReference>
<gene>
    <name evidence="3" type="ORF">TsocGM_15285</name>
</gene>
<accession>A0A432MI28</accession>
<dbReference type="Proteomes" id="UP000280296">
    <property type="component" value="Unassembled WGS sequence"/>
</dbReference>
<reference evidence="3 4" key="1">
    <citation type="submission" date="2018-12" db="EMBL/GenBank/DDBJ databases">
        <authorList>
            <person name="Toschakov S.V."/>
        </authorList>
    </citation>
    <scope>NUCLEOTIDE SEQUENCE [LARGE SCALE GENOMIC DNA]</scope>
    <source>
        <strain evidence="3 4">GM2012</strain>
    </source>
</reference>
<dbReference type="InterPro" id="IPR023917">
    <property type="entry name" value="Bifunctiontional_GlmU_bac-type"/>
</dbReference>
<dbReference type="Gene3D" id="2.160.10.10">
    <property type="entry name" value="Hexapeptide repeat proteins"/>
    <property type="match status" value="1"/>
</dbReference>
<name>A0A432MI28_9BACT</name>
<dbReference type="GO" id="GO:0016779">
    <property type="term" value="F:nucleotidyltransferase activity"/>
    <property type="evidence" value="ECO:0007669"/>
    <property type="project" value="UniProtKB-ARBA"/>
</dbReference>
<dbReference type="GO" id="GO:0016746">
    <property type="term" value="F:acyltransferase activity"/>
    <property type="evidence" value="ECO:0007669"/>
    <property type="project" value="UniProtKB-KW"/>
</dbReference>
<proteinExistence type="predicted"/>
<evidence type="ECO:0000313" key="4">
    <source>
        <dbReference type="Proteomes" id="UP000280296"/>
    </source>
</evidence>
<dbReference type="InterPro" id="IPR011004">
    <property type="entry name" value="Trimer_LpxA-like_sf"/>
</dbReference>
<evidence type="ECO:0000256" key="2">
    <source>
        <dbReference type="ARBA" id="ARBA00023315"/>
    </source>
</evidence>
<keyword evidence="1" id="KW-0808">Transferase</keyword>
<sequence length="441" mass="47848">MRLCLVEDLAVAGLEPLTLTRPAHSLRLGAGTLGDRIARAWRVGPGPARRAAVIRPHLLGIAREREPHTTLNSPEWLAQGPAIVANARWVPPAGFDGPGAGLNAPWLGLCEGRPACAVVGPERAVALEPNRIDDWFDDLLAKVGGEEVGGRWIDRPWDLVSLNEQAVREDFEALGGEGVTNRHLQAMALVGPSNLLRIHESARIDPYTVFDTTNGPIIVEPDVWVQPFTRIEGPSVIGRGTHLFRANIRGAVSIGPVCRIGGEVEASVVQGYSNKYHEGFLGHAFVGEWVNLGAITSNSDLRNDYGEVLVPLQGDPIPTGQAKVGCFIGDHTRTGLGSMLNTGTSIGVMCNVLPAGWLLPKHVPSFSAVLWGKVAPGFDLEQMFETARIVKGRRGLEFTEAEEQLYRSLFEQTRLERERAFQRSLDRRGDAWPGSSSAACR</sequence>